<evidence type="ECO:0000313" key="2">
    <source>
        <dbReference type="Proteomes" id="UP000755104"/>
    </source>
</evidence>
<name>A0ABS7J2Q5_9SPHN</name>
<dbReference type="Proteomes" id="UP000755104">
    <property type="component" value="Unassembled WGS sequence"/>
</dbReference>
<gene>
    <name evidence="1" type="ORF">K3174_03675</name>
</gene>
<dbReference type="Gene3D" id="3.40.109.10">
    <property type="entry name" value="NADH Oxidase"/>
    <property type="match status" value="1"/>
</dbReference>
<accession>A0ABS7J2Q5</accession>
<proteinExistence type="predicted"/>
<reference evidence="1 2" key="1">
    <citation type="submission" date="2021-08" db="EMBL/GenBank/DDBJ databases">
        <title>Comparative Genomics Analysis of the Genus Qipengyuania Reveals Extensive Genetic Diversity and Metabolic Versatility, Including the Description of Fifteen Novel Species.</title>
        <authorList>
            <person name="Liu Y."/>
        </authorList>
    </citation>
    <scope>NUCLEOTIDE SEQUENCE [LARGE SCALE GENOMIC DNA]</scope>
    <source>
        <strain evidence="1 2">6D47A</strain>
    </source>
</reference>
<dbReference type="PROSITE" id="PS51318">
    <property type="entry name" value="TAT"/>
    <property type="match status" value="1"/>
</dbReference>
<keyword evidence="2" id="KW-1185">Reference proteome</keyword>
<dbReference type="InterPro" id="IPR000415">
    <property type="entry name" value="Nitroreductase-like"/>
</dbReference>
<sequence>MDRRRFLRLAGGGVVLAAAGGAVGFVATRTPHAALAPWEMAGSQSDDPRIKALSYAILAPNPHNRQPWIADLRVPGEISLSADTARRLPHTDPFDRQITIGLGCFIELLAMAAAEDGYRLDVDLMPDGENGNRLGSERVARARFVKDDAARPDPLFAHVLARRSNKEPFDTARAISEAALQTMLESARELSWVGGTVEEAEITAWRALTSEALEIEIRTPRTYRESVELFRIGRREIEANPDGIDFSGPLFETLALAGQFDRETLLDPTSSAFRQGLDTVLANPASAMGFVWLVTPANNRASQIGAGRDWVRLNLAATGLGLGFQPLSQALQEYREMESLYRAVHERLAPEGGTVQMLTRIGYGPQVGPSPRWPVEARIIT</sequence>
<dbReference type="EMBL" id="JAIGNO010000002">
    <property type="protein sequence ID" value="MBX7481615.1"/>
    <property type="molecule type" value="Genomic_DNA"/>
</dbReference>
<dbReference type="InterPro" id="IPR006311">
    <property type="entry name" value="TAT_signal"/>
</dbReference>
<protein>
    <recommendedName>
        <fullName evidence="3">Twin-arginine translocation pathway signal protein</fullName>
    </recommendedName>
</protein>
<comment type="caution">
    <text evidence="1">The sequence shown here is derived from an EMBL/GenBank/DDBJ whole genome shotgun (WGS) entry which is preliminary data.</text>
</comment>
<evidence type="ECO:0000313" key="1">
    <source>
        <dbReference type="EMBL" id="MBX7481615.1"/>
    </source>
</evidence>
<evidence type="ECO:0008006" key="3">
    <source>
        <dbReference type="Google" id="ProtNLM"/>
    </source>
</evidence>
<dbReference type="NCBIfam" id="NF047509">
    <property type="entry name" value="Rv3131_FMN_oxido"/>
    <property type="match status" value="1"/>
</dbReference>
<organism evidence="1 2">
    <name type="scientific">Qipengyuania qiaonensis</name>
    <dbReference type="NCBI Taxonomy" id="2867240"/>
    <lineage>
        <taxon>Bacteria</taxon>
        <taxon>Pseudomonadati</taxon>
        <taxon>Pseudomonadota</taxon>
        <taxon>Alphaproteobacteria</taxon>
        <taxon>Sphingomonadales</taxon>
        <taxon>Erythrobacteraceae</taxon>
        <taxon>Qipengyuania</taxon>
    </lineage>
</organism>
<dbReference type="RefSeq" id="WP_221555635.1">
    <property type="nucleotide sequence ID" value="NZ_JAIGNO010000002.1"/>
</dbReference>